<dbReference type="PANTHER" id="PTHR11228">
    <property type="entry name" value="RADICAL SAM DOMAIN PROTEIN"/>
    <property type="match status" value="1"/>
</dbReference>
<dbReference type="Proteomes" id="UP000293296">
    <property type="component" value="Plasmid pDCAR1"/>
</dbReference>
<dbReference type="GO" id="GO:0003824">
    <property type="term" value="F:catalytic activity"/>
    <property type="evidence" value="ECO:0007669"/>
    <property type="project" value="InterPro"/>
</dbReference>
<keyword evidence="3" id="KW-0479">Metal-binding</keyword>
<proteinExistence type="predicted"/>
<dbReference type="SFLD" id="SFLDS00029">
    <property type="entry name" value="Radical_SAM"/>
    <property type="match status" value="1"/>
</dbReference>
<dbReference type="PANTHER" id="PTHR11228:SF7">
    <property type="entry name" value="PQQA PEPTIDE CYCLASE"/>
    <property type="match status" value="1"/>
</dbReference>
<dbReference type="AlphaFoldDB" id="A0A4P6I683"/>
<dbReference type="GO" id="GO:0046872">
    <property type="term" value="F:metal ion binding"/>
    <property type="evidence" value="ECO:0007669"/>
    <property type="project" value="UniProtKB-KW"/>
</dbReference>
<dbReference type="OrthoDB" id="9810775at2"/>
<dbReference type="EMBL" id="CP026539">
    <property type="protein sequence ID" value="QAZ69639.1"/>
    <property type="molecule type" value="Genomic_DNA"/>
</dbReference>
<evidence type="ECO:0000256" key="1">
    <source>
        <dbReference type="ARBA" id="ARBA00001966"/>
    </source>
</evidence>
<accession>A0A4P6I683</accession>
<comment type="cofactor">
    <cofactor evidence="1">
        <name>[4Fe-4S] cluster</name>
        <dbReference type="ChEBI" id="CHEBI:49883"/>
    </cofactor>
</comment>
<dbReference type="PROSITE" id="PS51918">
    <property type="entry name" value="RADICAL_SAM"/>
    <property type="match status" value="1"/>
</dbReference>
<keyword evidence="4" id="KW-0408">Iron</keyword>
<dbReference type="SMART" id="SM00729">
    <property type="entry name" value="Elp3"/>
    <property type="match status" value="1"/>
</dbReference>
<dbReference type="Pfam" id="PF04055">
    <property type="entry name" value="Radical_SAM"/>
    <property type="match status" value="1"/>
</dbReference>
<evidence type="ECO:0000256" key="5">
    <source>
        <dbReference type="ARBA" id="ARBA00023014"/>
    </source>
</evidence>
<keyword evidence="5" id="KW-0411">Iron-sulfur</keyword>
<name>A0A4P6I683_9BACT</name>
<dbReference type="KEGG" id="dcb:C3Y92_20420"/>
<organism evidence="7 8">
    <name type="scientific">Solidesulfovibrio carbinolicus</name>
    <dbReference type="NCBI Taxonomy" id="296842"/>
    <lineage>
        <taxon>Bacteria</taxon>
        <taxon>Pseudomonadati</taxon>
        <taxon>Thermodesulfobacteriota</taxon>
        <taxon>Desulfovibrionia</taxon>
        <taxon>Desulfovibrionales</taxon>
        <taxon>Desulfovibrionaceae</taxon>
        <taxon>Solidesulfovibrio</taxon>
    </lineage>
</organism>
<keyword evidence="2" id="KW-0949">S-adenosyl-L-methionine</keyword>
<sequence length="355" mass="39790">MRLYTGLKIFHYQNKLDSLPQDQPAILPPIHIRIKPTNACNHNCSYCAYRADNLQLGQHMNIRDRIPEAKMAEIVEDCVALGVKAVTFSGGGEPLCYPHIVKTANALADGGVGIATLTNGALLQGAAADVFAHRGVWVRLSMDGWDGPSYARYRNVPETEFARVMDNIEAFQRRGGSCFLGVSFIVGQENADHVFEMGRRLKDVGVASLKYSPCVVSNDGRENNAYHLPIFDKVKEQTARAAAELADAGFEIFDSYHRLDEKFTKSYSWCPYLQILPVIAADQRVYSCQDKAYNLDCGLLGSIRDRRFADFWRDGKDKFFAINPARDCNHHCVANGKNRLVHEYLDADPRHLPFV</sequence>
<protein>
    <submittedName>
        <fullName evidence="7">Radical SAM protein</fullName>
    </submittedName>
</protein>
<dbReference type="CDD" id="cd01335">
    <property type="entry name" value="Radical_SAM"/>
    <property type="match status" value="1"/>
</dbReference>
<keyword evidence="8" id="KW-1185">Reference proteome</keyword>
<evidence type="ECO:0000256" key="4">
    <source>
        <dbReference type="ARBA" id="ARBA00023004"/>
    </source>
</evidence>
<dbReference type="InterPro" id="IPR007197">
    <property type="entry name" value="rSAM"/>
</dbReference>
<keyword evidence="7" id="KW-0614">Plasmid</keyword>
<dbReference type="InterPro" id="IPR050377">
    <property type="entry name" value="Radical_SAM_PqqE_MftC-like"/>
</dbReference>
<evidence type="ECO:0000259" key="6">
    <source>
        <dbReference type="PROSITE" id="PS51918"/>
    </source>
</evidence>
<gene>
    <name evidence="7" type="ORF">C3Y92_20420</name>
</gene>
<dbReference type="InterPro" id="IPR013785">
    <property type="entry name" value="Aldolase_TIM"/>
</dbReference>
<dbReference type="RefSeq" id="WP_129356117.1">
    <property type="nucleotide sequence ID" value="NZ_CP026539.1"/>
</dbReference>
<geneLocation type="plasmid" evidence="8">
    <name>pdcar1</name>
</geneLocation>
<evidence type="ECO:0000313" key="7">
    <source>
        <dbReference type="EMBL" id="QAZ69639.1"/>
    </source>
</evidence>
<reference evidence="7 8" key="1">
    <citation type="submission" date="2018-02" db="EMBL/GenBank/DDBJ databases">
        <title>Genome sequence of Desulfovibrio carbinolicus DSM 3852.</title>
        <authorList>
            <person name="Wilbanks E."/>
            <person name="Skennerton C.T."/>
            <person name="Orphan V.J."/>
        </authorList>
    </citation>
    <scope>NUCLEOTIDE SEQUENCE [LARGE SCALE GENOMIC DNA]</scope>
    <source>
        <strain evidence="7 8">DSM 3852</strain>
        <plasmid evidence="8">pdcar1</plasmid>
    </source>
</reference>
<evidence type="ECO:0000256" key="2">
    <source>
        <dbReference type="ARBA" id="ARBA00022691"/>
    </source>
</evidence>
<dbReference type="InterPro" id="IPR058240">
    <property type="entry name" value="rSAM_sf"/>
</dbReference>
<dbReference type="GO" id="GO:0051536">
    <property type="term" value="F:iron-sulfur cluster binding"/>
    <property type="evidence" value="ECO:0007669"/>
    <property type="project" value="UniProtKB-KW"/>
</dbReference>
<dbReference type="InterPro" id="IPR006638">
    <property type="entry name" value="Elp3/MiaA/NifB-like_rSAM"/>
</dbReference>
<evidence type="ECO:0000256" key="3">
    <source>
        <dbReference type="ARBA" id="ARBA00022723"/>
    </source>
</evidence>
<feature type="domain" description="Radical SAM core" evidence="6">
    <location>
        <begin position="26"/>
        <end position="255"/>
    </location>
</feature>
<dbReference type="SUPFAM" id="SSF102114">
    <property type="entry name" value="Radical SAM enzymes"/>
    <property type="match status" value="1"/>
</dbReference>
<evidence type="ECO:0000313" key="8">
    <source>
        <dbReference type="Proteomes" id="UP000293296"/>
    </source>
</evidence>
<dbReference type="Gene3D" id="3.20.20.70">
    <property type="entry name" value="Aldolase class I"/>
    <property type="match status" value="1"/>
</dbReference>
<dbReference type="SFLD" id="SFLDG01067">
    <property type="entry name" value="SPASM/twitch_domain_containing"/>
    <property type="match status" value="1"/>
</dbReference>